<feature type="transmembrane region" description="Helical" evidence="2">
    <location>
        <begin position="229"/>
        <end position="251"/>
    </location>
</feature>
<keyword evidence="2" id="KW-0812">Transmembrane</keyword>
<reference evidence="3 4" key="1">
    <citation type="submission" date="2018-08" db="EMBL/GenBank/DDBJ databases">
        <title>Genome and evolution of the arbuscular mycorrhizal fungus Diversispora epigaea (formerly Glomus versiforme) and its bacterial endosymbionts.</title>
        <authorList>
            <person name="Sun X."/>
            <person name="Fei Z."/>
            <person name="Harrison M."/>
        </authorList>
    </citation>
    <scope>NUCLEOTIDE SEQUENCE [LARGE SCALE GENOMIC DNA]</scope>
    <source>
        <strain evidence="3 4">IT104</strain>
    </source>
</reference>
<protein>
    <recommendedName>
        <fullName evidence="5">Transmembrane protein</fullName>
    </recommendedName>
</protein>
<feature type="transmembrane region" description="Helical" evidence="2">
    <location>
        <begin position="522"/>
        <end position="545"/>
    </location>
</feature>
<feature type="transmembrane region" description="Helical" evidence="2">
    <location>
        <begin position="323"/>
        <end position="344"/>
    </location>
</feature>
<dbReference type="OrthoDB" id="5541877at2759"/>
<dbReference type="Proteomes" id="UP000266861">
    <property type="component" value="Unassembled WGS sequence"/>
</dbReference>
<dbReference type="PANTHER" id="PTHR40467:SF1">
    <property type="match status" value="1"/>
</dbReference>
<feature type="transmembrane region" description="Helical" evidence="2">
    <location>
        <begin position="381"/>
        <end position="400"/>
    </location>
</feature>
<feature type="region of interest" description="Disordered" evidence="1">
    <location>
        <begin position="1"/>
        <end position="39"/>
    </location>
</feature>
<accession>A0A397G824</accession>
<dbReference type="InterPro" id="IPR039966">
    <property type="entry name" value="C553.12c"/>
</dbReference>
<gene>
    <name evidence="3" type="ORF">Glove_750g35</name>
</gene>
<proteinExistence type="predicted"/>
<keyword evidence="2" id="KW-1133">Transmembrane helix</keyword>
<evidence type="ECO:0000313" key="4">
    <source>
        <dbReference type="Proteomes" id="UP000266861"/>
    </source>
</evidence>
<comment type="caution">
    <text evidence="3">The sequence shown here is derived from an EMBL/GenBank/DDBJ whole genome shotgun (WGS) entry which is preliminary data.</text>
</comment>
<evidence type="ECO:0000256" key="2">
    <source>
        <dbReference type="SAM" id="Phobius"/>
    </source>
</evidence>
<feature type="transmembrane region" description="Helical" evidence="2">
    <location>
        <begin position="351"/>
        <end position="369"/>
    </location>
</feature>
<feature type="transmembrane region" description="Helical" evidence="2">
    <location>
        <begin position="203"/>
        <end position="223"/>
    </location>
</feature>
<sequence>MFQALNQGNELEYEDVQSRPGHIRRSIPPSTSAAEPEENTHLLIGIRPSRKQVYEWTHNEWKRILVLNVLPVAVVLAWCAIPLPTYDPNDINDINNNNNNNNDITLNQHQNQHSQYLLLNHFSNNFNFNNNNNNNNNNNLDNNLISNFNNDNNNNFEKPLEINFWYFLFFYYGFYNAIALLMITKVFDLYSLNWWPKWLGGGFAYCIFWIFSLFLGALIYLYTGLEKFNLTWVLLTFFTMNMPLLVAFIVIKSQNRNTYRHSMTIFQKTFLERQLDSRIPASYRRFLWFCFTLFIIISAFIAGEAYAYVFISTPSAHTGIDAFVYVYSWLATIYILDTVTEYIIETRVKSYPLQFSFKLYFFMIYFIFYRNLFARLRNPKQYILIQAASSLWVCIFYPICMTRKMHKALVYFLGLRKDYEEYKKQCGRSFFIRNLAENATMLGFICWICIIHYGPNYDVYPYFKFNEEGNEFNFDYTLRASCYIWAFELASTIITRLIYTNVFQHNISKEAVKDFEAYPEMVVALIVIIIHVLQDMLMALLSLNFQGGHSGKNRP</sequence>
<organism evidence="3 4">
    <name type="scientific">Diversispora epigaea</name>
    <dbReference type="NCBI Taxonomy" id="1348612"/>
    <lineage>
        <taxon>Eukaryota</taxon>
        <taxon>Fungi</taxon>
        <taxon>Fungi incertae sedis</taxon>
        <taxon>Mucoromycota</taxon>
        <taxon>Glomeromycotina</taxon>
        <taxon>Glomeromycetes</taxon>
        <taxon>Diversisporales</taxon>
        <taxon>Diversisporaceae</taxon>
        <taxon>Diversispora</taxon>
    </lineage>
</organism>
<evidence type="ECO:0000256" key="1">
    <source>
        <dbReference type="SAM" id="MobiDB-lite"/>
    </source>
</evidence>
<dbReference type="AlphaFoldDB" id="A0A397G824"/>
<feature type="transmembrane region" description="Helical" evidence="2">
    <location>
        <begin position="286"/>
        <end position="311"/>
    </location>
</feature>
<keyword evidence="4" id="KW-1185">Reference proteome</keyword>
<keyword evidence="2" id="KW-0472">Membrane</keyword>
<name>A0A397G824_9GLOM</name>
<feature type="transmembrane region" description="Helical" evidence="2">
    <location>
        <begin position="164"/>
        <end position="183"/>
    </location>
</feature>
<dbReference type="EMBL" id="PQFF01000588">
    <property type="protein sequence ID" value="RHZ44240.1"/>
    <property type="molecule type" value="Genomic_DNA"/>
</dbReference>
<evidence type="ECO:0000313" key="3">
    <source>
        <dbReference type="EMBL" id="RHZ44240.1"/>
    </source>
</evidence>
<dbReference type="PANTHER" id="PTHR40467">
    <property type="match status" value="1"/>
</dbReference>
<feature type="transmembrane region" description="Helical" evidence="2">
    <location>
        <begin position="64"/>
        <end position="83"/>
    </location>
</feature>
<evidence type="ECO:0008006" key="5">
    <source>
        <dbReference type="Google" id="ProtNLM"/>
    </source>
</evidence>
<feature type="transmembrane region" description="Helical" evidence="2">
    <location>
        <begin position="435"/>
        <end position="454"/>
    </location>
</feature>